<gene>
    <name evidence="3" type="primary">ga25095</name>
    <name evidence="3" type="ORF">PR202_ga25095</name>
</gene>
<feature type="domain" description="Disease resistance protein At4g27190-like leucine-rich repeats" evidence="2">
    <location>
        <begin position="434"/>
        <end position="542"/>
    </location>
</feature>
<dbReference type="InterPro" id="IPR050905">
    <property type="entry name" value="Plant_NBS-LRR"/>
</dbReference>
<accession>A0AAV5DA57</accession>
<dbReference type="Pfam" id="PF23247">
    <property type="entry name" value="LRR_RPS2"/>
    <property type="match status" value="1"/>
</dbReference>
<reference evidence="3" key="1">
    <citation type="journal article" date="2018" name="DNA Res.">
        <title>Multiple hybrid de novo genome assembly of finger millet, an orphan allotetraploid crop.</title>
        <authorList>
            <person name="Hatakeyama M."/>
            <person name="Aluri S."/>
            <person name="Balachadran M.T."/>
            <person name="Sivarajan S.R."/>
            <person name="Patrignani A."/>
            <person name="Gruter S."/>
            <person name="Poveda L."/>
            <person name="Shimizu-Inatsugi R."/>
            <person name="Baeten J."/>
            <person name="Francoijs K.J."/>
            <person name="Nataraja K.N."/>
            <person name="Reddy Y.A.N."/>
            <person name="Phadnis S."/>
            <person name="Ravikumar R.L."/>
            <person name="Schlapbach R."/>
            <person name="Sreeman S.M."/>
            <person name="Shimizu K.K."/>
        </authorList>
    </citation>
    <scope>NUCLEOTIDE SEQUENCE</scope>
</reference>
<organism evidence="3 4">
    <name type="scientific">Eleusine coracana subsp. coracana</name>
    <dbReference type="NCBI Taxonomy" id="191504"/>
    <lineage>
        <taxon>Eukaryota</taxon>
        <taxon>Viridiplantae</taxon>
        <taxon>Streptophyta</taxon>
        <taxon>Embryophyta</taxon>
        <taxon>Tracheophyta</taxon>
        <taxon>Spermatophyta</taxon>
        <taxon>Magnoliopsida</taxon>
        <taxon>Liliopsida</taxon>
        <taxon>Poales</taxon>
        <taxon>Poaceae</taxon>
        <taxon>PACMAD clade</taxon>
        <taxon>Chloridoideae</taxon>
        <taxon>Cynodonteae</taxon>
        <taxon>Eleusininae</taxon>
        <taxon>Eleusine</taxon>
    </lineage>
</organism>
<protein>
    <recommendedName>
        <fullName evidence="2">Disease resistance protein At4g27190-like leucine-rich repeats domain-containing protein</fullName>
    </recommendedName>
</protein>
<dbReference type="Gene3D" id="3.80.10.10">
    <property type="entry name" value="Ribonuclease Inhibitor"/>
    <property type="match status" value="1"/>
</dbReference>
<evidence type="ECO:0000259" key="2">
    <source>
        <dbReference type="Pfam" id="PF23247"/>
    </source>
</evidence>
<evidence type="ECO:0000313" key="3">
    <source>
        <dbReference type="EMBL" id="GJN07276.1"/>
    </source>
</evidence>
<dbReference type="InterPro" id="IPR057135">
    <property type="entry name" value="At4g27190-like_LRR"/>
</dbReference>
<reference evidence="3" key="2">
    <citation type="submission" date="2021-12" db="EMBL/GenBank/DDBJ databases">
        <title>Resequencing data analysis of finger millet.</title>
        <authorList>
            <person name="Hatakeyama M."/>
            <person name="Aluri S."/>
            <person name="Balachadran M.T."/>
            <person name="Sivarajan S.R."/>
            <person name="Poveda L."/>
            <person name="Shimizu-Inatsugi R."/>
            <person name="Schlapbach R."/>
            <person name="Sreeman S.M."/>
            <person name="Shimizu K.K."/>
        </authorList>
    </citation>
    <scope>NUCLEOTIDE SEQUENCE</scope>
</reference>
<dbReference type="AlphaFoldDB" id="A0AAV5DA57"/>
<evidence type="ECO:0000313" key="4">
    <source>
        <dbReference type="Proteomes" id="UP001054889"/>
    </source>
</evidence>
<feature type="region of interest" description="Disordered" evidence="1">
    <location>
        <begin position="231"/>
        <end position="252"/>
    </location>
</feature>
<dbReference type="PANTHER" id="PTHR33463">
    <property type="entry name" value="NB-ARC DOMAIN-CONTAINING PROTEIN-RELATED"/>
    <property type="match status" value="1"/>
</dbReference>
<dbReference type="InterPro" id="IPR032675">
    <property type="entry name" value="LRR_dom_sf"/>
</dbReference>
<evidence type="ECO:0000256" key="1">
    <source>
        <dbReference type="SAM" id="MobiDB-lite"/>
    </source>
</evidence>
<proteinExistence type="predicted"/>
<keyword evidence="4" id="KW-1185">Reference proteome</keyword>
<dbReference type="PANTHER" id="PTHR33463:SF34">
    <property type="entry name" value="DISEASE RESISTANCE PROTEIN RPS2"/>
    <property type="match status" value="1"/>
</dbReference>
<name>A0AAV5DA57_ELECO</name>
<dbReference type="SUPFAM" id="SSF52058">
    <property type="entry name" value="L domain-like"/>
    <property type="match status" value="1"/>
</dbReference>
<dbReference type="Proteomes" id="UP001054889">
    <property type="component" value="Unassembled WGS sequence"/>
</dbReference>
<dbReference type="EMBL" id="BQKI01000013">
    <property type="protein sequence ID" value="GJN07276.1"/>
    <property type="molecule type" value="Genomic_DNA"/>
</dbReference>
<comment type="caution">
    <text evidence="3">The sequence shown here is derived from an EMBL/GenBank/DDBJ whole genome shotgun (WGS) entry which is preliminary data.</text>
</comment>
<sequence length="607" mass="68949">MINFMTHLKELNVIGEGGFDKNLLRGQLCNIHKLRLTKSNMDEHEIPVFGMDKLELFEFSENTCLSNLFIESCNNLESVIIYGSRDLEAISLTGCAKLKNLFLSRSFQNLDFIGIAGAVVEILDLSAMTAPNLRVLALHDCEKLCAILWPSPAEDKRNIYLSKLFIDTKQKEGSAADTWRPPSASDYWKRFSEETNFAWHVSIRDARILQSLEPVKEYYGSEDAHVEISTISSPTHPCSDAAGTKDGRMSSSSGQHVQMKLKQPKDNAIYADVVVTLKDTSTQQQEAAANEGYSGGALGVKWTCPVPPKVLSQGCYIHIEDPTRRVKSQTASITLPGFICDGAKVLHVHDCLHVASILAVPLASATWNKLEWCRVERCPKLECVFIPQLDGPEGSNNHTGMFKKLMTTWVSHLLKARYIWKWSGTSPSWSLPGDDTFDDLILLHIDYCPRLIQVIYSPLAFKSFNKLETLEIMWCCDLNVAFQFYNPRAPISEFRRRWFFGLKHVHLHELPKLRNICNVGARIRMPKLKNIKIRGCWSLRTLPSIDPAIRDIVPSASIIGGENMVECDCEKEWWDRLEWVSEEHARQYKPIHPRHYKKTMLRGSVLR</sequence>